<sequence>MESSRPKEKRKTKEHITPRNGNRHEKDEQELDGIIKGGPGKWVGECWSAAYAPLGVIGMVRTLRKSSNCITKQTGTWNPERKRKTGRPKNTLRLGIESDMKKMNNNWEELERIAQDRV</sequence>
<dbReference type="EMBL" id="UZAI01021135">
    <property type="protein sequence ID" value="VDP54562.1"/>
    <property type="molecule type" value="Genomic_DNA"/>
</dbReference>
<proteinExistence type="predicted"/>
<protein>
    <submittedName>
        <fullName evidence="2">Uncharacterized protein</fullName>
    </submittedName>
</protein>
<name>A0A183NAE5_9TREM</name>
<dbReference type="Proteomes" id="UP000277204">
    <property type="component" value="Unassembled WGS sequence"/>
</dbReference>
<feature type="region of interest" description="Disordered" evidence="1">
    <location>
        <begin position="1"/>
        <end position="33"/>
    </location>
</feature>
<feature type="compositionally biased region" description="Basic and acidic residues" evidence="1">
    <location>
        <begin position="14"/>
        <end position="27"/>
    </location>
</feature>
<keyword evidence="3" id="KW-1185">Reference proteome</keyword>
<evidence type="ECO:0000313" key="2">
    <source>
        <dbReference type="EMBL" id="VDP54562.1"/>
    </source>
</evidence>
<evidence type="ECO:0000313" key="3">
    <source>
        <dbReference type="Proteomes" id="UP000277204"/>
    </source>
</evidence>
<evidence type="ECO:0000256" key="1">
    <source>
        <dbReference type="SAM" id="MobiDB-lite"/>
    </source>
</evidence>
<reference evidence="2 3" key="1">
    <citation type="submission" date="2018-11" db="EMBL/GenBank/DDBJ databases">
        <authorList>
            <consortium name="Pathogen Informatics"/>
        </authorList>
    </citation>
    <scope>NUCLEOTIDE SEQUENCE [LARGE SCALE GENOMIC DNA]</scope>
    <source>
        <strain evidence="2 3">Zambia</strain>
    </source>
</reference>
<organism evidence="2 3">
    <name type="scientific">Schistosoma margrebowiei</name>
    <dbReference type="NCBI Taxonomy" id="48269"/>
    <lineage>
        <taxon>Eukaryota</taxon>
        <taxon>Metazoa</taxon>
        <taxon>Spiralia</taxon>
        <taxon>Lophotrochozoa</taxon>
        <taxon>Platyhelminthes</taxon>
        <taxon>Trematoda</taxon>
        <taxon>Digenea</taxon>
        <taxon>Strigeidida</taxon>
        <taxon>Schistosomatoidea</taxon>
        <taxon>Schistosomatidae</taxon>
        <taxon>Schistosoma</taxon>
    </lineage>
</organism>
<gene>
    <name evidence="2" type="ORF">SMRZ_LOCUS25270</name>
</gene>
<accession>A0A183NAE5</accession>
<dbReference type="AlphaFoldDB" id="A0A183NAE5"/>